<dbReference type="Gramene" id="KOM26957">
    <property type="protein sequence ID" value="KOM26957"/>
    <property type="gene ID" value="LR48_Vigan347s001100"/>
</dbReference>
<organism evidence="2 3">
    <name type="scientific">Phaseolus angularis</name>
    <name type="common">Azuki bean</name>
    <name type="synonym">Vigna angularis</name>
    <dbReference type="NCBI Taxonomy" id="3914"/>
    <lineage>
        <taxon>Eukaryota</taxon>
        <taxon>Viridiplantae</taxon>
        <taxon>Streptophyta</taxon>
        <taxon>Embryophyta</taxon>
        <taxon>Tracheophyta</taxon>
        <taxon>Spermatophyta</taxon>
        <taxon>Magnoliopsida</taxon>
        <taxon>eudicotyledons</taxon>
        <taxon>Gunneridae</taxon>
        <taxon>Pentapetalae</taxon>
        <taxon>rosids</taxon>
        <taxon>fabids</taxon>
        <taxon>Fabales</taxon>
        <taxon>Fabaceae</taxon>
        <taxon>Papilionoideae</taxon>
        <taxon>50 kb inversion clade</taxon>
        <taxon>NPAAA clade</taxon>
        <taxon>indigoferoid/millettioid clade</taxon>
        <taxon>Phaseoleae</taxon>
        <taxon>Vigna</taxon>
    </lineage>
</organism>
<dbReference type="EMBL" id="KQ258353">
    <property type="protein sequence ID" value="KOM26957.1"/>
    <property type="molecule type" value="Genomic_DNA"/>
</dbReference>
<feature type="compositionally biased region" description="Low complexity" evidence="1">
    <location>
        <begin position="121"/>
        <end position="146"/>
    </location>
</feature>
<accession>A0A0L9T8S9</accession>
<name>A0A0L9T8S9_PHAAN</name>
<proteinExistence type="predicted"/>
<sequence>MEGRLNALEGRMDSLETKVEEFIAEGELGIGEWDQIGKKEGSEEELPTFKGSDPLGWISKAEKFFDIQNVTEKERLMLTYICMKGGSSYWFRFWKKKTKNPSWEELREDASSLLPIVRSGSSPLSTVRPPRSPPSTVRPGRSPSSTVRPPCFPPSTIRPTRSPLSNVWSPSLSPIPPSLIYFPAPNRTSVHKSSPIMGSTCGHSQNTIFSILRVQCGHYLKQILSNGRGHVATTKKKSSPLVGCHVATSKKQILSNRSMTHGTHFPLGLNV</sequence>
<evidence type="ECO:0000313" key="3">
    <source>
        <dbReference type="Proteomes" id="UP000053144"/>
    </source>
</evidence>
<dbReference type="AlphaFoldDB" id="A0A0L9T8S9"/>
<dbReference type="Proteomes" id="UP000053144">
    <property type="component" value="Unassembled WGS sequence"/>
</dbReference>
<gene>
    <name evidence="2" type="ORF">LR48_Vigan347s001100</name>
</gene>
<evidence type="ECO:0000256" key="1">
    <source>
        <dbReference type="SAM" id="MobiDB-lite"/>
    </source>
</evidence>
<reference evidence="3" key="1">
    <citation type="journal article" date="2015" name="Proc. Natl. Acad. Sci. U.S.A.">
        <title>Genome sequencing of adzuki bean (Vigna angularis) provides insight into high starch and low fat accumulation and domestication.</title>
        <authorList>
            <person name="Yang K."/>
            <person name="Tian Z."/>
            <person name="Chen C."/>
            <person name="Luo L."/>
            <person name="Zhao B."/>
            <person name="Wang Z."/>
            <person name="Yu L."/>
            <person name="Li Y."/>
            <person name="Sun Y."/>
            <person name="Li W."/>
            <person name="Chen Y."/>
            <person name="Li Y."/>
            <person name="Zhang Y."/>
            <person name="Ai D."/>
            <person name="Zhao J."/>
            <person name="Shang C."/>
            <person name="Ma Y."/>
            <person name="Wu B."/>
            <person name="Wang M."/>
            <person name="Gao L."/>
            <person name="Sun D."/>
            <person name="Zhang P."/>
            <person name="Guo F."/>
            <person name="Wang W."/>
            <person name="Li Y."/>
            <person name="Wang J."/>
            <person name="Varshney R.K."/>
            <person name="Wang J."/>
            <person name="Ling H.Q."/>
            <person name="Wan P."/>
        </authorList>
    </citation>
    <scope>NUCLEOTIDE SEQUENCE</scope>
    <source>
        <strain evidence="3">cv. Jingnong 6</strain>
    </source>
</reference>
<feature type="region of interest" description="Disordered" evidence="1">
    <location>
        <begin position="121"/>
        <end position="158"/>
    </location>
</feature>
<evidence type="ECO:0008006" key="4">
    <source>
        <dbReference type="Google" id="ProtNLM"/>
    </source>
</evidence>
<evidence type="ECO:0000313" key="2">
    <source>
        <dbReference type="EMBL" id="KOM26957.1"/>
    </source>
</evidence>
<protein>
    <recommendedName>
        <fullName evidence="4">Retrotransposon gag domain-containing protein</fullName>
    </recommendedName>
</protein>